<dbReference type="InterPro" id="IPR036412">
    <property type="entry name" value="HAD-like_sf"/>
</dbReference>
<dbReference type="NCBIfam" id="TIGR01484">
    <property type="entry name" value="HAD-SF-IIB"/>
    <property type="match status" value="1"/>
</dbReference>
<comment type="similarity">
    <text evidence="2 4">Belongs to the trehalose phosphatase family.</text>
</comment>
<dbReference type="Proteomes" id="UP001271780">
    <property type="component" value="Unassembled WGS sequence"/>
</dbReference>
<dbReference type="EC" id="3.1.3.12" evidence="4"/>
<protein>
    <recommendedName>
        <fullName evidence="4">Trehalose 6-phosphate phosphatase</fullName>
        <ecNumber evidence="4">3.1.3.12</ecNumber>
    </recommendedName>
</protein>
<dbReference type="InterPro" id="IPR044651">
    <property type="entry name" value="OTSB-like"/>
</dbReference>
<dbReference type="NCBIfam" id="TIGR00685">
    <property type="entry name" value="T6PP"/>
    <property type="match status" value="1"/>
</dbReference>
<dbReference type="PANTHER" id="PTHR43768">
    <property type="entry name" value="TREHALOSE 6-PHOSPHATE PHOSPHATASE"/>
    <property type="match status" value="1"/>
</dbReference>
<comment type="function">
    <text evidence="4">Removes the phosphate from trehalose 6-phosphate to produce free trehalose.</text>
</comment>
<evidence type="ECO:0000256" key="3">
    <source>
        <dbReference type="ARBA" id="ARBA00022801"/>
    </source>
</evidence>
<sequence length="273" mass="29288">MNIQTDLTPRLPDGRWALFLDIDGTLLEHAAHPDSVSVSDDLRLLLETVERRLDGALAFITGRSIAAVDGLFDPLKLRIAGLYGLEHRLTPDGQIEAADEPADMAALADEIELELASQAVYVERKGPVLAIHTRAAPHLLIRATELVEAALARLPKGYRVIAGNAGVELMPLEAAKGAAIRRFMQLDPFSGRRPVFLGDDTSDENGFETVNAAGGISIRVKPQGETAARFAIADVASAIAWLEANFGAVDKQANRDDVMAASRIPTEASPPSR</sequence>
<comment type="catalytic activity">
    <reaction evidence="4">
        <text>alpha,alpha-trehalose 6-phosphate + H2O = alpha,alpha-trehalose + phosphate</text>
        <dbReference type="Rhea" id="RHEA:23420"/>
        <dbReference type="ChEBI" id="CHEBI:15377"/>
        <dbReference type="ChEBI" id="CHEBI:16551"/>
        <dbReference type="ChEBI" id="CHEBI:43474"/>
        <dbReference type="ChEBI" id="CHEBI:58429"/>
        <dbReference type="EC" id="3.1.3.12"/>
    </reaction>
</comment>
<gene>
    <name evidence="5" type="primary">otsB</name>
    <name evidence="5" type="ORF">RFM27_30970</name>
</gene>
<dbReference type="PANTHER" id="PTHR43768:SF3">
    <property type="entry name" value="TREHALOSE 6-PHOSPHATE PHOSPHATASE"/>
    <property type="match status" value="1"/>
</dbReference>
<dbReference type="EMBL" id="JAVIIZ010000035">
    <property type="protein sequence ID" value="MDX8476491.1"/>
    <property type="molecule type" value="Genomic_DNA"/>
</dbReference>
<keyword evidence="4" id="KW-0479">Metal-binding</keyword>
<comment type="caution">
    <text evidence="5">The sequence shown here is derived from an EMBL/GenBank/DDBJ whole genome shotgun (WGS) entry which is preliminary data.</text>
</comment>
<dbReference type="RefSeq" id="WP_320316824.1">
    <property type="nucleotide sequence ID" value="NZ_JAVIIX010000006.1"/>
</dbReference>
<dbReference type="SUPFAM" id="SSF56784">
    <property type="entry name" value="HAD-like"/>
    <property type="match status" value="1"/>
</dbReference>
<dbReference type="GO" id="GO:0004805">
    <property type="term" value="F:trehalose-phosphatase activity"/>
    <property type="evidence" value="ECO:0007669"/>
    <property type="project" value="UniProtKB-EC"/>
</dbReference>
<organism evidence="5 6">
    <name type="scientific">Mesorhizobium dulcispinae</name>
    <dbReference type="NCBI Taxonomy" id="3072316"/>
    <lineage>
        <taxon>Bacteria</taxon>
        <taxon>Pseudomonadati</taxon>
        <taxon>Pseudomonadota</taxon>
        <taxon>Alphaproteobacteria</taxon>
        <taxon>Hyphomicrobiales</taxon>
        <taxon>Phyllobacteriaceae</taxon>
        <taxon>Mesorhizobium</taxon>
    </lineage>
</organism>
<dbReference type="Gene3D" id="3.30.70.1020">
    <property type="entry name" value="Trehalose-6-phosphate phosphatase related protein, domain 2"/>
    <property type="match status" value="1"/>
</dbReference>
<dbReference type="InterPro" id="IPR003337">
    <property type="entry name" value="Trehalose_PPase"/>
</dbReference>
<dbReference type="Gene3D" id="3.40.50.1000">
    <property type="entry name" value="HAD superfamily/HAD-like"/>
    <property type="match status" value="1"/>
</dbReference>
<evidence type="ECO:0000256" key="4">
    <source>
        <dbReference type="RuleBase" id="RU361117"/>
    </source>
</evidence>
<evidence type="ECO:0000256" key="2">
    <source>
        <dbReference type="ARBA" id="ARBA00008770"/>
    </source>
</evidence>
<name>A0ABU4XP07_9HYPH</name>
<reference evidence="5 6" key="1">
    <citation type="submission" date="2023-08" db="EMBL/GenBank/DDBJ databases">
        <title>Implementing the SeqCode for naming new Mesorhizobium species isolated from Vachellia karroo root nodules.</title>
        <authorList>
            <person name="Van Lill M."/>
        </authorList>
    </citation>
    <scope>NUCLEOTIDE SEQUENCE [LARGE SCALE GENOMIC DNA]</scope>
    <source>
        <strain evidence="5 6">VK23A</strain>
    </source>
</reference>
<keyword evidence="6" id="KW-1185">Reference proteome</keyword>
<evidence type="ECO:0000256" key="1">
    <source>
        <dbReference type="ARBA" id="ARBA00005199"/>
    </source>
</evidence>
<proteinExistence type="inferred from homology"/>
<evidence type="ECO:0000313" key="6">
    <source>
        <dbReference type="Proteomes" id="UP001271780"/>
    </source>
</evidence>
<evidence type="ECO:0000313" key="5">
    <source>
        <dbReference type="EMBL" id="MDX8476491.1"/>
    </source>
</evidence>
<keyword evidence="3 4" id="KW-0378">Hydrolase</keyword>
<keyword evidence="4" id="KW-0460">Magnesium</keyword>
<accession>A0ABU4XP07</accession>
<dbReference type="Pfam" id="PF02358">
    <property type="entry name" value="Trehalose_PPase"/>
    <property type="match status" value="1"/>
</dbReference>
<comment type="pathway">
    <text evidence="1 4">Glycan biosynthesis; trehalose biosynthesis.</text>
</comment>
<comment type="cofactor">
    <cofactor evidence="4">
        <name>Mg(2+)</name>
        <dbReference type="ChEBI" id="CHEBI:18420"/>
    </cofactor>
</comment>
<dbReference type="InterPro" id="IPR023214">
    <property type="entry name" value="HAD_sf"/>
</dbReference>
<dbReference type="InterPro" id="IPR006379">
    <property type="entry name" value="HAD-SF_hydro_IIB"/>
</dbReference>